<evidence type="ECO:0000259" key="3">
    <source>
        <dbReference type="PROSITE" id="PS50181"/>
    </source>
</evidence>
<evidence type="ECO:0000313" key="4">
    <source>
        <dbReference type="EMBL" id="KAK9771954.1"/>
    </source>
</evidence>
<dbReference type="Pfam" id="PF00646">
    <property type="entry name" value="F-box"/>
    <property type="match status" value="1"/>
</dbReference>
<feature type="domain" description="F-box" evidence="3">
    <location>
        <begin position="101"/>
        <end position="150"/>
    </location>
</feature>
<sequence>MALGGPQDSAGHPDCHWENTKSAHAQTDSQACRAPSNLAAHDDITTSACLPAINRHGVDEVATDVCRVTQQQTNRGLELKSRLRGRSRGRAVSPLKPGPNSTGLSALPLELQFMILKHLDLSETVRLRRVCQFYRHVITAEVLQSQFSSYGQHDALLQGCCSECLTTPGLGRLILDVTREHDSWRSICFRCWRVKLTPDYQRKHGPLLELANGEYGYICHFCAWPVCGESAEGAQEALHGPCRIKRLMATVTWFVMAIIQVGLGVLALVLAVTMYRKVPSVLIPTTIDFGLSVVALALFIIRTCAHDEQKYTYALAAELMMTIVRIPPVCYTARETIQTPAVGPMPKFALGIFLLNLIFRFVDTIGYTLLYFGYDPRKMFLAGLSWQQQTLYSTCTFIVWCAFIPN</sequence>
<reference evidence="4 5" key="1">
    <citation type="submission" date="2024-02" db="EMBL/GenBank/DDBJ databases">
        <title>First draft genome assembly of two strains of Seiridium cardinale.</title>
        <authorList>
            <person name="Emiliani G."/>
            <person name="Scali E."/>
        </authorList>
    </citation>
    <scope>NUCLEOTIDE SEQUENCE [LARGE SCALE GENOMIC DNA]</scope>
    <source>
        <strain evidence="4 5">BM-138-000479</strain>
    </source>
</reference>
<feature type="compositionally biased region" description="Basic and acidic residues" evidence="1">
    <location>
        <begin position="11"/>
        <end position="21"/>
    </location>
</feature>
<proteinExistence type="predicted"/>
<evidence type="ECO:0000313" key="5">
    <source>
        <dbReference type="Proteomes" id="UP001465668"/>
    </source>
</evidence>
<feature type="transmembrane region" description="Helical" evidence="2">
    <location>
        <begin position="348"/>
        <end position="372"/>
    </location>
</feature>
<dbReference type="EMBL" id="JARVKM010000068">
    <property type="protein sequence ID" value="KAK9771954.1"/>
    <property type="molecule type" value="Genomic_DNA"/>
</dbReference>
<keyword evidence="2" id="KW-1133">Transmembrane helix</keyword>
<name>A0ABR2XDZ8_9PEZI</name>
<feature type="transmembrane region" description="Helical" evidence="2">
    <location>
        <begin position="253"/>
        <end position="275"/>
    </location>
</feature>
<feature type="region of interest" description="Disordered" evidence="1">
    <location>
        <begin position="1"/>
        <end position="29"/>
    </location>
</feature>
<dbReference type="InterPro" id="IPR001810">
    <property type="entry name" value="F-box_dom"/>
</dbReference>
<dbReference type="SUPFAM" id="SSF81383">
    <property type="entry name" value="F-box domain"/>
    <property type="match status" value="1"/>
</dbReference>
<feature type="transmembrane region" description="Helical" evidence="2">
    <location>
        <begin position="281"/>
        <end position="299"/>
    </location>
</feature>
<keyword evidence="5" id="KW-1185">Reference proteome</keyword>
<dbReference type="Proteomes" id="UP001465668">
    <property type="component" value="Unassembled WGS sequence"/>
</dbReference>
<evidence type="ECO:0000256" key="2">
    <source>
        <dbReference type="SAM" id="Phobius"/>
    </source>
</evidence>
<comment type="caution">
    <text evidence="4">The sequence shown here is derived from an EMBL/GenBank/DDBJ whole genome shotgun (WGS) entry which is preliminary data.</text>
</comment>
<keyword evidence="2" id="KW-0812">Transmembrane</keyword>
<accession>A0ABR2XDZ8</accession>
<evidence type="ECO:0000256" key="1">
    <source>
        <dbReference type="SAM" id="MobiDB-lite"/>
    </source>
</evidence>
<dbReference type="InterPro" id="IPR036047">
    <property type="entry name" value="F-box-like_dom_sf"/>
</dbReference>
<organism evidence="4 5">
    <name type="scientific">Seiridium cardinale</name>
    <dbReference type="NCBI Taxonomy" id="138064"/>
    <lineage>
        <taxon>Eukaryota</taxon>
        <taxon>Fungi</taxon>
        <taxon>Dikarya</taxon>
        <taxon>Ascomycota</taxon>
        <taxon>Pezizomycotina</taxon>
        <taxon>Sordariomycetes</taxon>
        <taxon>Xylariomycetidae</taxon>
        <taxon>Amphisphaeriales</taxon>
        <taxon>Sporocadaceae</taxon>
        <taxon>Seiridium</taxon>
    </lineage>
</organism>
<gene>
    <name evidence="4" type="ORF">SCAR479_11435</name>
</gene>
<keyword evidence="2" id="KW-0472">Membrane</keyword>
<protein>
    <recommendedName>
        <fullName evidence="3">F-box domain-containing protein</fullName>
    </recommendedName>
</protein>
<dbReference type="PROSITE" id="PS50181">
    <property type="entry name" value="FBOX"/>
    <property type="match status" value="1"/>
</dbReference>
<dbReference type="Gene3D" id="1.20.1280.50">
    <property type="match status" value="1"/>
</dbReference>